<dbReference type="EMBL" id="JANGEW010000018">
    <property type="protein sequence ID" value="MCQ5343238.1"/>
    <property type="molecule type" value="Genomic_DNA"/>
</dbReference>
<accession>A0ABT1STM5</accession>
<organism evidence="1 2">
    <name type="scientific">Megasphaera massiliensis</name>
    <dbReference type="NCBI Taxonomy" id="1232428"/>
    <lineage>
        <taxon>Bacteria</taxon>
        <taxon>Bacillati</taxon>
        <taxon>Bacillota</taxon>
        <taxon>Negativicutes</taxon>
        <taxon>Veillonellales</taxon>
        <taxon>Veillonellaceae</taxon>
        <taxon>Megasphaera</taxon>
    </lineage>
</organism>
<dbReference type="RefSeq" id="WP_154254552.1">
    <property type="nucleotide sequence ID" value="NZ_JAJCIO010000019.1"/>
</dbReference>
<proteinExistence type="predicted"/>
<dbReference type="Proteomes" id="UP001206692">
    <property type="component" value="Unassembled WGS sequence"/>
</dbReference>
<keyword evidence="2" id="KW-1185">Reference proteome</keyword>
<evidence type="ECO:0000313" key="2">
    <source>
        <dbReference type="Proteomes" id="UP001206692"/>
    </source>
</evidence>
<name>A0ABT1STM5_9FIRM</name>
<sequence length="48" mass="5503">MPETGDILTHAELNAKLQHSYEQSLEGKGRPFEEVFDDLEKDFAKSNH</sequence>
<gene>
    <name evidence="1" type="ORF">NE675_09430</name>
</gene>
<evidence type="ECO:0000313" key="1">
    <source>
        <dbReference type="EMBL" id="MCQ5343238.1"/>
    </source>
</evidence>
<protein>
    <submittedName>
        <fullName evidence="1">Uncharacterized protein</fullName>
    </submittedName>
</protein>
<reference evidence="1 2" key="1">
    <citation type="submission" date="2022-06" db="EMBL/GenBank/DDBJ databases">
        <title>Isolation of gut microbiota from human fecal samples.</title>
        <authorList>
            <person name="Pamer E.G."/>
            <person name="Barat B."/>
            <person name="Waligurski E."/>
            <person name="Medina S."/>
            <person name="Paddock L."/>
            <person name="Mostad J."/>
        </authorList>
    </citation>
    <scope>NUCLEOTIDE SEQUENCE [LARGE SCALE GENOMIC DNA]</scope>
    <source>
        <strain evidence="1 2">DFI.1.1</strain>
    </source>
</reference>
<comment type="caution">
    <text evidence="1">The sequence shown here is derived from an EMBL/GenBank/DDBJ whole genome shotgun (WGS) entry which is preliminary data.</text>
</comment>